<proteinExistence type="predicted"/>
<organism evidence="2">
    <name type="scientific">marine sediment metagenome</name>
    <dbReference type="NCBI Taxonomy" id="412755"/>
    <lineage>
        <taxon>unclassified sequences</taxon>
        <taxon>metagenomes</taxon>
        <taxon>ecological metagenomes</taxon>
    </lineage>
</organism>
<comment type="caution">
    <text evidence="2">The sequence shown here is derived from an EMBL/GenBank/DDBJ whole genome shotgun (WGS) entry which is preliminary data.</text>
</comment>
<dbReference type="EMBL" id="LAZR01030329">
    <property type="protein sequence ID" value="KKL56937.1"/>
    <property type="molecule type" value="Genomic_DNA"/>
</dbReference>
<reference evidence="2" key="1">
    <citation type="journal article" date="2015" name="Nature">
        <title>Complex archaea that bridge the gap between prokaryotes and eukaryotes.</title>
        <authorList>
            <person name="Spang A."/>
            <person name="Saw J.H."/>
            <person name="Jorgensen S.L."/>
            <person name="Zaremba-Niedzwiedzka K."/>
            <person name="Martijn J."/>
            <person name="Lind A.E."/>
            <person name="van Eijk R."/>
            <person name="Schleper C."/>
            <person name="Guy L."/>
            <person name="Ettema T.J."/>
        </authorList>
    </citation>
    <scope>NUCLEOTIDE SEQUENCE</scope>
</reference>
<protein>
    <submittedName>
        <fullName evidence="2">Uncharacterized protein</fullName>
    </submittedName>
</protein>
<keyword evidence="1" id="KW-1133">Transmembrane helix</keyword>
<gene>
    <name evidence="2" type="ORF">LCGC14_2240430</name>
</gene>
<keyword evidence="1" id="KW-0472">Membrane</keyword>
<dbReference type="AlphaFoldDB" id="A0A0F9G0M9"/>
<sequence>MREKTKKAQEEMVGFALIVIIVSVILVIFLGFSLRDQGKEEVESYEVESFIQSFLQYTSECRDNFEFLSVQELIYDCNNNKICLDGQKACAILNETLKGITMESWKTGPERPVKGYELKINSLNRNIVEFKEGNITGNSKGAIQYLPNNIEITFTAYYQ</sequence>
<evidence type="ECO:0000256" key="1">
    <source>
        <dbReference type="SAM" id="Phobius"/>
    </source>
</evidence>
<name>A0A0F9G0M9_9ZZZZ</name>
<accession>A0A0F9G0M9</accession>
<feature type="transmembrane region" description="Helical" evidence="1">
    <location>
        <begin position="12"/>
        <end position="34"/>
    </location>
</feature>
<keyword evidence="1" id="KW-0812">Transmembrane</keyword>
<evidence type="ECO:0000313" key="2">
    <source>
        <dbReference type="EMBL" id="KKL56937.1"/>
    </source>
</evidence>